<accession>A0AB34HYA8</accession>
<evidence type="ECO:0000313" key="2">
    <source>
        <dbReference type="Proteomes" id="UP001159641"/>
    </source>
</evidence>
<keyword evidence="2" id="KW-1185">Reference proteome</keyword>
<proteinExistence type="predicted"/>
<evidence type="ECO:0000313" key="1">
    <source>
        <dbReference type="EMBL" id="KAJ8796299.1"/>
    </source>
</evidence>
<dbReference type="Proteomes" id="UP001159641">
    <property type="component" value="Unassembled WGS sequence"/>
</dbReference>
<dbReference type="AlphaFoldDB" id="A0AB34HYA8"/>
<name>A0AB34HYA8_ESCRO</name>
<dbReference type="EMBL" id="JAIQCJ010000473">
    <property type="protein sequence ID" value="KAJ8796299.1"/>
    <property type="molecule type" value="Genomic_DNA"/>
</dbReference>
<sequence length="197" mass="20541">MTAGDGNQRVGSGAGSAAPCEALGLLPVLVEAQQVPVTSPRAGNHPDSVDLPVLDVSPQWGHTLCVLLCLTSLAEHRVLRVHPSGSECQGFTPLRGSGPEKRQTNKVTLPATLVTAGAENQRLDSWAGSAAACEALGLLPVSVEAQQVPVTSPSIVFSGCIHVAASVRASHLCMAEGLKKDKRKERHIACESGDRRC</sequence>
<comment type="caution">
    <text evidence="1">The sequence shown here is derived from an EMBL/GenBank/DDBJ whole genome shotgun (WGS) entry which is preliminary data.</text>
</comment>
<reference evidence="1 2" key="1">
    <citation type="submission" date="2022-11" db="EMBL/GenBank/DDBJ databases">
        <title>Whole genome sequence of Eschrichtius robustus ER-17-0199.</title>
        <authorList>
            <person name="Bruniche-Olsen A."/>
            <person name="Black A.N."/>
            <person name="Fields C.J."/>
            <person name="Walden K."/>
            <person name="Dewoody J.A."/>
        </authorList>
    </citation>
    <scope>NUCLEOTIDE SEQUENCE [LARGE SCALE GENOMIC DNA]</scope>
    <source>
        <strain evidence="1">ER-17-0199</strain>
        <tissue evidence="1">Blubber</tissue>
    </source>
</reference>
<organism evidence="1 2">
    <name type="scientific">Eschrichtius robustus</name>
    <name type="common">California gray whale</name>
    <name type="synonym">Eschrichtius gibbosus</name>
    <dbReference type="NCBI Taxonomy" id="9764"/>
    <lineage>
        <taxon>Eukaryota</taxon>
        <taxon>Metazoa</taxon>
        <taxon>Chordata</taxon>
        <taxon>Craniata</taxon>
        <taxon>Vertebrata</taxon>
        <taxon>Euteleostomi</taxon>
        <taxon>Mammalia</taxon>
        <taxon>Eutheria</taxon>
        <taxon>Laurasiatheria</taxon>
        <taxon>Artiodactyla</taxon>
        <taxon>Whippomorpha</taxon>
        <taxon>Cetacea</taxon>
        <taxon>Mysticeti</taxon>
        <taxon>Eschrichtiidae</taxon>
        <taxon>Eschrichtius</taxon>
    </lineage>
</organism>
<gene>
    <name evidence="1" type="ORF">J1605_018018</name>
</gene>
<protein>
    <submittedName>
        <fullName evidence="1">Uncharacterized protein</fullName>
    </submittedName>
</protein>